<gene>
    <name evidence="1" type="ORF">DL762_004490</name>
</gene>
<evidence type="ECO:0000313" key="2">
    <source>
        <dbReference type="Proteomes" id="UP000294003"/>
    </source>
</evidence>
<reference evidence="1 2" key="1">
    <citation type="submission" date="2018-06" db="EMBL/GenBank/DDBJ databases">
        <title>Complete Genomes of Monosporascus.</title>
        <authorList>
            <person name="Robinson A.J."/>
            <person name="Natvig D.O."/>
        </authorList>
    </citation>
    <scope>NUCLEOTIDE SEQUENCE [LARGE SCALE GENOMIC DNA]</scope>
    <source>
        <strain evidence="1 2">CBS 609.92</strain>
    </source>
</reference>
<accession>A0ABY0H7J5</accession>
<evidence type="ECO:0000313" key="1">
    <source>
        <dbReference type="EMBL" id="RYO86930.1"/>
    </source>
</evidence>
<comment type="caution">
    <text evidence="1">The sequence shown here is derived from an EMBL/GenBank/DDBJ whole genome shotgun (WGS) entry which is preliminary data.</text>
</comment>
<sequence length="306" mass="34603">MLLSSAQCRFIVVIDTYDRIGPQARLKKGQVTAQGARDFVAYKSNAKKLILSEVCQRDETCNLGQSQGQAEYGYRPTEVYAVDFLTNYTGDKHVTFVEPSRRLGFGLAVRTALRLTETPYVWIQQHDWALDCDIPLGPILDIMETSLSDQIAPVKYVCFPSVRMLSYATSAHVMGFPTLRELTASLKGDFVSASHPNVKVPLTPLFFWHDKPHVASTAHYLSCVFPTPLALPRGAFIEDTVGQRARNQMKQGVFAKWACWLYYPKEGTKQCLRHLQGRTWRGAEGELAQREAWKKLNARRAADRRD</sequence>
<organism evidence="1 2">
    <name type="scientific">Monosporascus cannonballus</name>
    <dbReference type="NCBI Taxonomy" id="155416"/>
    <lineage>
        <taxon>Eukaryota</taxon>
        <taxon>Fungi</taxon>
        <taxon>Dikarya</taxon>
        <taxon>Ascomycota</taxon>
        <taxon>Pezizomycotina</taxon>
        <taxon>Sordariomycetes</taxon>
        <taxon>Xylariomycetidae</taxon>
        <taxon>Xylariales</taxon>
        <taxon>Xylariales incertae sedis</taxon>
        <taxon>Monosporascus</taxon>
    </lineage>
</organism>
<keyword evidence="2" id="KW-1185">Reference proteome</keyword>
<dbReference type="Proteomes" id="UP000294003">
    <property type="component" value="Unassembled WGS sequence"/>
</dbReference>
<protein>
    <submittedName>
        <fullName evidence="1">Uncharacterized protein</fullName>
    </submittedName>
</protein>
<proteinExistence type="predicted"/>
<dbReference type="EMBL" id="QJNS01000107">
    <property type="protein sequence ID" value="RYO86930.1"/>
    <property type="molecule type" value="Genomic_DNA"/>
</dbReference>
<name>A0ABY0H7J5_9PEZI</name>